<dbReference type="PROSITE" id="PS51819">
    <property type="entry name" value="VOC"/>
    <property type="match status" value="1"/>
</dbReference>
<evidence type="ECO:0000313" key="3">
    <source>
        <dbReference type="Proteomes" id="UP000516957"/>
    </source>
</evidence>
<organism evidence="2 3">
    <name type="scientific">Nocardioides marinisabuli</name>
    <dbReference type="NCBI Taxonomy" id="419476"/>
    <lineage>
        <taxon>Bacteria</taxon>
        <taxon>Bacillati</taxon>
        <taxon>Actinomycetota</taxon>
        <taxon>Actinomycetes</taxon>
        <taxon>Propionibacteriales</taxon>
        <taxon>Nocardioidaceae</taxon>
        <taxon>Nocardioides</taxon>
    </lineage>
</organism>
<accession>A0A7Y9JR40</accession>
<dbReference type="Proteomes" id="UP000516957">
    <property type="component" value="Unassembled WGS sequence"/>
</dbReference>
<reference evidence="2 3" key="1">
    <citation type="submission" date="2020-07" db="EMBL/GenBank/DDBJ databases">
        <title>Sequencing the genomes of 1000 actinobacteria strains.</title>
        <authorList>
            <person name="Klenk H.-P."/>
        </authorList>
    </citation>
    <scope>NUCLEOTIDE SEQUENCE [LARGE SCALE GENOMIC DNA]</scope>
    <source>
        <strain evidence="2 3">DSM 18965</strain>
    </source>
</reference>
<dbReference type="AlphaFoldDB" id="A0A7Y9JR40"/>
<dbReference type="RefSeq" id="WP_179614999.1">
    <property type="nucleotide sequence ID" value="NZ_CP059163.1"/>
</dbReference>
<dbReference type="SUPFAM" id="SSF54593">
    <property type="entry name" value="Glyoxalase/Bleomycin resistance protein/Dihydroxybiphenyl dioxygenase"/>
    <property type="match status" value="1"/>
</dbReference>
<dbReference type="Pfam" id="PF13669">
    <property type="entry name" value="Glyoxalase_4"/>
    <property type="match status" value="1"/>
</dbReference>
<evidence type="ECO:0000259" key="1">
    <source>
        <dbReference type="PROSITE" id="PS51819"/>
    </source>
</evidence>
<keyword evidence="3" id="KW-1185">Reference proteome</keyword>
<dbReference type="Gene3D" id="3.10.180.10">
    <property type="entry name" value="2,3-Dihydroxybiphenyl 1,2-Dioxygenase, domain 1"/>
    <property type="match status" value="1"/>
</dbReference>
<dbReference type="InterPro" id="IPR029068">
    <property type="entry name" value="Glyas_Bleomycin-R_OHBP_Dase"/>
</dbReference>
<protein>
    <recommendedName>
        <fullName evidence="1">VOC domain-containing protein</fullName>
    </recommendedName>
</protein>
<name>A0A7Y9JR40_9ACTN</name>
<feature type="domain" description="VOC" evidence="1">
    <location>
        <begin position="5"/>
        <end position="135"/>
    </location>
</feature>
<gene>
    <name evidence="2" type="ORF">BKA08_001441</name>
</gene>
<dbReference type="EMBL" id="JACCBE010000001">
    <property type="protein sequence ID" value="NYD57203.1"/>
    <property type="molecule type" value="Genomic_DNA"/>
</dbReference>
<dbReference type="InterPro" id="IPR037523">
    <property type="entry name" value="VOC_core"/>
</dbReference>
<evidence type="ECO:0000313" key="2">
    <source>
        <dbReference type="EMBL" id="NYD57203.1"/>
    </source>
</evidence>
<proteinExistence type="predicted"/>
<comment type="caution">
    <text evidence="2">The sequence shown here is derived from an EMBL/GenBank/DDBJ whole genome shotgun (WGS) entry which is preliminary data.</text>
</comment>
<sequence>MEIQRMELVGLEVSDLEAAMQEFGSILGVDFIRIDFDENSDIEYLPADGDANALAARTSMAMDTTGYLELIQSYPPTTHERVRNVHFKVDDIESSIEEMRAKGYRLVANLRIGQMREAVFGARELRGLRMCLVQYDGPSMVEAMLSTS</sequence>